<dbReference type="Pfam" id="PF00577">
    <property type="entry name" value="Usher"/>
    <property type="match status" value="1"/>
</dbReference>
<protein>
    <submittedName>
        <fullName evidence="2">Fimbriae protein</fullName>
    </submittedName>
</protein>
<evidence type="ECO:0000313" key="3">
    <source>
        <dbReference type="Proteomes" id="UP000646745"/>
    </source>
</evidence>
<keyword evidence="1" id="KW-0732">Signal</keyword>
<dbReference type="PANTHER" id="PTHR30451">
    <property type="entry name" value="OUTER MEMBRANE USHER PROTEIN"/>
    <property type="match status" value="1"/>
</dbReference>
<dbReference type="Gene3D" id="2.60.40.3110">
    <property type="match status" value="1"/>
</dbReference>
<dbReference type="InterPro" id="IPR000015">
    <property type="entry name" value="Fimb_usher"/>
</dbReference>
<organism evidence="2 3">
    <name type="scientific">Salinicola rhizosphaerae</name>
    <dbReference type="NCBI Taxonomy" id="1443141"/>
    <lineage>
        <taxon>Bacteria</taxon>
        <taxon>Pseudomonadati</taxon>
        <taxon>Pseudomonadota</taxon>
        <taxon>Gammaproteobacteria</taxon>
        <taxon>Oceanospirillales</taxon>
        <taxon>Halomonadaceae</taxon>
        <taxon>Salinicola</taxon>
    </lineage>
</organism>
<dbReference type="InterPro" id="IPR042186">
    <property type="entry name" value="FimD_plug_dom"/>
</dbReference>
<evidence type="ECO:0000256" key="1">
    <source>
        <dbReference type="SAM" id="SignalP"/>
    </source>
</evidence>
<feature type="chain" id="PRO_5047244010" evidence="1">
    <location>
        <begin position="23"/>
        <end position="822"/>
    </location>
</feature>
<name>A0ABQ3DWY0_9GAMM</name>
<dbReference type="Proteomes" id="UP000646745">
    <property type="component" value="Unassembled WGS sequence"/>
</dbReference>
<keyword evidence="3" id="KW-1185">Reference proteome</keyword>
<reference evidence="3" key="1">
    <citation type="journal article" date="2019" name="Int. J. Syst. Evol. Microbiol.">
        <title>The Global Catalogue of Microorganisms (GCM) 10K type strain sequencing project: providing services to taxonomists for standard genome sequencing and annotation.</title>
        <authorList>
            <consortium name="The Broad Institute Genomics Platform"/>
            <consortium name="The Broad Institute Genome Sequencing Center for Infectious Disease"/>
            <person name="Wu L."/>
            <person name="Ma J."/>
        </authorList>
    </citation>
    <scope>NUCLEOTIDE SEQUENCE [LARGE SCALE GENOMIC DNA]</scope>
    <source>
        <strain evidence="3">KCTC 32998</strain>
    </source>
</reference>
<gene>
    <name evidence="2" type="ORF">GCM10009038_09320</name>
</gene>
<dbReference type="Gene3D" id="2.60.40.2610">
    <property type="entry name" value="Outer membrane usher protein FimD, plug domain"/>
    <property type="match status" value="1"/>
</dbReference>
<proteinExistence type="predicted"/>
<feature type="signal peptide" evidence="1">
    <location>
        <begin position="1"/>
        <end position="22"/>
    </location>
</feature>
<sequence length="822" mass="89076">MITAHTAFWLRSGVTLSIAACAAGVTPLAAQSLPPPPDAAAVTGQRSAQLYLELIVNQRTTGRVIAVRQQGEALWVRRDSLSEIALPTAVTDAAEIDLAALAEAQTRYDAVHQRLYLDVPSAWLPPQMLDARRDTEAPRAVSTPGALINYDLYTSHAERGTSYTSLWHELRAFGIGGSFSTTGRVRYRLDGGPGAEENDGYVRYDTTWRHFDQAALRTWEFGDVITRPLSWTRAVRLGGVQLSRNFAIRPDLITYPLPQFAGSTQVPTTVDLLVDGTRVDRRDIAPGPYTFADIPILTGAGEATLVTRDASGQQVVTTLPFYVTNELLKSGLSSYSVGAGALREDYAQRNFAYGAAAGDLSWRYGVSDWLTLGTHAEAAEDLWLGGLGATTRLWRLGVLELAAQRSHYQAWRGSAWSSGYEYRAAAYSFGVRWEERGAGFVDLSRLSLADFDSGMNDGAERRAQVTASASLGEMGSVAAGYFDIQGDDYDSRLLNLSWQRSLWTGVQLALTASREPGEDWAGLAQLTFSLPGVGGVASIGSYREATGETSQQLRYARAAPLVGGWGWDVGLERGDGSGNDDLGSQAEVEYRHRVVTASAGYYQYDDDTLYYGDFAGSVALMDNHLFAANEVRDAFVVVSTDGQGDIPVQYENQRVGVTDDDGYLLVPWGSAWYPGKYAINTLSLPPTIATSRVEQHVSVTSGSGYLLDFPLERHVATNAKLVGLDGEALPVGTAVVLPDGNTTVVGWDGMAYFDTLTGETTVEARLPQSGRCAATIPVDLEAETILQAGPVVCRPLTTGERRPAQRVDRGWFDQLPQRQVTP</sequence>
<accession>A0ABQ3DWY0</accession>
<dbReference type="PANTHER" id="PTHR30451:SF5">
    <property type="entry name" value="SLR0019 PROTEIN"/>
    <property type="match status" value="1"/>
</dbReference>
<dbReference type="EMBL" id="BMZI01000002">
    <property type="protein sequence ID" value="GHB13283.1"/>
    <property type="molecule type" value="Genomic_DNA"/>
</dbReference>
<comment type="caution">
    <text evidence="2">The sequence shown here is derived from an EMBL/GenBank/DDBJ whole genome shotgun (WGS) entry which is preliminary data.</text>
</comment>
<evidence type="ECO:0000313" key="2">
    <source>
        <dbReference type="EMBL" id="GHB13283.1"/>
    </source>
</evidence>
<dbReference type="RefSeq" id="WP_189443481.1">
    <property type="nucleotide sequence ID" value="NZ_BMZI01000002.1"/>
</dbReference>